<evidence type="ECO:0000256" key="1">
    <source>
        <dbReference type="SAM" id="Phobius"/>
    </source>
</evidence>
<feature type="transmembrane region" description="Helical" evidence="1">
    <location>
        <begin position="262"/>
        <end position="282"/>
    </location>
</feature>
<evidence type="ECO:0000313" key="3">
    <source>
        <dbReference type="Proteomes" id="UP001432209"/>
    </source>
</evidence>
<keyword evidence="1" id="KW-1133">Transmembrane helix</keyword>
<accession>A0ABZ1ZZL9</accession>
<organism evidence="2 3">
    <name type="scientific">Streptomyces niveus</name>
    <name type="common">Streptomyces spheroides</name>
    <dbReference type="NCBI Taxonomy" id="193462"/>
    <lineage>
        <taxon>Bacteria</taxon>
        <taxon>Bacillati</taxon>
        <taxon>Actinomycetota</taxon>
        <taxon>Actinomycetes</taxon>
        <taxon>Kitasatosporales</taxon>
        <taxon>Streptomycetaceae</taxon>
        <taxon>Streptomyces</taxon>
    </lineage>
</organism>
<evidence type="ECO:0000313" key="2">
    <source>
        <dbReference type="EMBL" id="WUX50599.1"/>
    </source>
</evidence>
<keyword evidence="1" id="KW-0812">Transmembrane</keyword>
<proteinExistence type="predicted"/>
<reference evidence="2" key="1">
    <citation type="submission" date="2022-10" db="EMBL/GenBank/DDBJ databases">
        <title>The complete genomes of actinobacterial strains from the NBC collection.</title>
        <authorList>
            <person name="Joergensen T.S."/>
            <person name="Alvarez Arevalo M."/>
            <person name="Sterndorff E.B."/>
            <person name="Faurdal D."/>
            <person name="Vuksanovic O."/>
            <person name="Mourched A.-S."/>
            <person name="Charusanti P."/>
            <person name="Shaw S."/>
            <person name="Blin K."/>
            <person name="Weber T."/>
        </authorList>
    </citation>
    <scope>NUCLEOTIDE SEQUENCE</scope>
    <source>
        <strain evidence="2">NBC_01432</strain>
    </source>
</reference>
<keyword evidence="3" id="KW-1185">Reference proteome</keyword>
<dbReference type="EMBL" id="CP109495">
    <property type="protein sequence ID" value="WUX50599.1"/>
    <property type="molecule type" value="Genomic_DNA"/>
</dbReference>
<keyword evidence="1" id="KW-0472">Membrane</keyword>
<feature type="transmembrane region" description="Helical" evidence="1">
    <location>
        <begin position="143"/>
        <end position="162"/>
    </location>
</feature>
<dbReference type="RefSeq" id="WP_329074222.1">
    <property type="nucleotide sequence ID" value="NZ_CP109495.1"/>
</dbReference>
<gene>
    <name evidence="2" type="ORF">OG442_02960</name>
</gene>
<sequence>MDWHGVLLLWCAGCGVLALIGYGRSLAGVTRAQRAVRVPGRIAEVRVPEHGGPDIPGIPMAVAFPDPGTGQEHVLPHVSESGFQLRAVWVGREIAVIHPPGRPERFEIAYDVESGQHGLGRPHFAVFLLYCGLVADTAIRHGYPWALLGVGVPLAVVMSFVLRDEIRLTRRDAARPIVAVPGRVAAVLTSVHDDGESVWTSRAAFITFHTSEGTPAVGRLRADPKDPNTKYGADVTVHYRPGNLDAFTLDLADGRGSGVRDIAFVALCVLLGVAGAVVGTLLL</sequence>
<dbReference type="Proteomes" id="UP001432209">
    <property type="component" value="Chromosome"/>
</dbReference>
<protein>
    <submittedName>
        <fullName evidence="2">DUF3592 domain-containing protein</fullName>
    </submittedName>
</protein>
<name>A0ABZ1ZZL9_STRNV</name>